<dbReference type="SUPFAM" id="SSF52091">
    <property type="entry name" value="SpoIIaa-like"/>
    <property type="match status" value="1"/>
</dbReference>
<feature type="domain" description="STAS" evidence="4">
    <location>
        <begin position="32"/>
        <end position="149"/>
    </location>
</feature>
<protein>
    <recommendedName>
        <fullName evidence="2">Anti-sigma factor antagonist</fullName>
    </recommendedName>
</protein>
<dbReference type="InterPro" id="IPR002645">
    <property type="entry name" value="STAS_dom"/>
</dbReference>
<dbReference type="PROSITE" id="PS50801">
    <property type="entry name" value="STAS"/>
    <property type="match status" value="1"/>
</dbReference>
<dbReference type="InterPro" id="IPR003658">
    <property type="entry name" value="Anti-sigma_ant"/>
</dbReference>
<dbReference type="InterPro" id="IPR036513">
    <property type="entry name" value="STAS_dom_sf"/>
</dbReference>
<proteinExistence type="inferred from homology"/>
<dbReference type="AlphaFoldDB" id="A0A919K4J6"/>
<dbReference type="Gene3D" id="3.30.750.24">
    <property type="entry name" value="STAS domain"/>
    <property type="match status" value="1"/>
</dbReference>
<dbReference type="PANTHER" id="PTHR33495">
    <property type="entry name" value="ANTI-SIGMA FACTOR ANTAGONIST TM_1081-RELATED-RELATED"/>
    <property type="match status" value="1"/>
</dbReference>
<keyword evidence="6" id="KW-1185">Reference proteome</keyword>
<name>A0A919K4J6_9ACTN</name>
<gene>
    <name evidence="5" type="ORF">Ari01nite_82510</name>
</gene>
<dbReference type="Proteomes" id="UP000636960">
    <property type="component" value="Unassembled WGS sequence"/>
</dbReference>
<evidence type="ECO:0000259" key="4">
    <source>
        <dbReference type="PROSITE" id="PS50801"/>
    </source>
</evidence>
<dbReference type="CDD" id="cd07043">
    <property type="entry name" value="STAS_anti-anti-sigma_factors"/>
    <property type="match status" value="1"/>
</dbReference>
<sequence length="149" mass="16005">MTQRTTLRPGSRTEEQTPGRSGRVEGIGVTLSIMTSTLADDVVEVSPHGEIDVENAYEIRETVATQLAEARLSRIELNMQHVTFIDSVGISALVAAFQLAAVSEVKLIVTRPSRFAHRQLWVTGLLGLFGNPQPHGDGADTQEPAVSGA</sequence>
<evidence type="ECO:0000256" key="1">
    <source>
        <dbReference type="ARBA" id="ARBA00009013"/>
    </source>
</evidence>
<evidence type="ECO:0000256" key="3">
    <source>
        <dbReference type="SAM" id="MobiDB-lite"/>
    </source>
</evidence>
<accession>A0A919K4J6</accession>
<evidence type="ECO:0000313" key="5">
    <source>
        <dbReference type="EMBL" id="GIF00787.1"/>
    </source>
</evidence>
<organism evidence="5 6">
    <name type="scientific">Paractinoplanes rishiriensis</name>
    <dbReference type="NCBI Taxonomy" id="1050105"/>
    <lineage>
        <taxon>Bacteria</taxon>
        <taxon>Bacillati</taxon>
        <taxon>Actinomycetota</taxon>
        <taxon>Actinomycetes</taxon>
        <taxon>Micromonosporales</taxon>
        <taxon>Micromonosporaceae</taxon>
        <taxon>Paractinoplanes</taxon>
    </lineage>
</organism>
<feature type="region of interest" description="Disordered" evidence="3">
    <location>
        <begin position="1"/>
        <end position="23"/>
    </location>
</feature>
<dbReference type="Pfam" id="PF01740">
    <property type="entry name" value="STAS"/>
    <property type="match status" value="1"/>
</dbReference>
<dbReference type="EMBL" id="BOMV01000090">
    <property type="protein sequence ID" value="GIF00787.1"/>
    <property type="molecule type" value="Genomic_DNA"/>
</dbReference>
<evidence type="ECO:0000313" key="6">
    <source>
        <dbReference type="Proteomes" id="UP000636960"/>
    </source>
</evidence>
<dbReference type="GO" id="GO:0043856">
    <property type="term" value="F:anti-sigma factor antagonist activity"/>
    <property type="evidence" value="ECO:0007669"/>
    <property type="project" value="InterPro"/>
</dbReference>
<comment type="caution">
    <text evidence="5">The sequence shown here is derived from an EMBL/GenBank/DDBJ whole genome shotgun (WGS) entry which is preliminary data.</text>
</comment>
<dbReference type="PANTHER" id="PTHR33495:SF2">
    <property type="entry name" value="ANTI-SIGMA FACTOR ANTAGONIST TM_1081-RELATED"/>
    <property type="match status" value="1"/>
</dbReference>
<dbReference type="NCBIfam" id="TIGR00377">
    <property type="entry name" value="ant_ant_sig"/>
    <property type="match status" value="1"/>
</dbReference>
<evidence type="ECO:0000256" key="2">
    <source>
        <dbReference type="RuleBase" id="RU003749"/>
    </source>
</evidence>
<reference evidence="5" key="1">
    <citation type="submission" date="2021-01" db="EMBL/GenBank/DDBJ databases">
        <title>Whole genome shotgun sequence of Actinoplanes rishiriensis NBRC 108556.</title>
        <authorList>
            <person name="Komaki H."/>
            <person name="Tamura T."/>
        </authorList>
    </citation>
    <scope>NUCLEOTIDE SEQUENCE</scope>
    <source>
        <strain evidence="5">NBRC 108556</strain>
    </source>
</reference>
<comment type="similarity">
    <text evidence="1 2">Belongs to the anti-sigma-factor antagonist family.</text>
</comment>